<dbReference type="SUPFAM" id="SSF51445">
    <property type="entry name" value="(Trans)glycosidases"/>
    <property type="match status" value="1"/>
</dbReference>
<dbReference type="Pfam" id="PF00128">
    <property type="entry name" value="Alpha-amylase"/>
    <property type="match status" value="1"/>
</dbReference>
<dbReference type="GO" id="GO:0030980">
    <property type="term" value="P:alpha-glucan catabolic process"/>
    <property type="evidence" value="ECO:0007669"/>
    <property type="project" value="TreeGrafter"/>
</dbReference>
<gene>
    <name evidence="2" type="ordered locus">Meso_2673</name>
</gene>
<dbReference type="Gene3D" id="3.30.1590.10">
    <property type="entry name" value="Maltooligosyl trehalose synthase, domain 2"/>
    <property type="match status" value="1"/>
</dbReference>
<dbReference type="AlphaFoldDB" id="Q11EX5"/>
<dbReference type="CDD" id="cd11336">
    <property type="entry name" value="AmyAc_MTSase"/>
    <property type="match status" value="1"/>
</dbReference>
<reference evidence="2" key="1">
    <citation type="submission" date="2006-06" db="EMBL/GenBank/DDBJ databases">
        <title>Complete sequence of chromosome of Chelativorans sp. BNC1.</title>
        <authorList>
            <consortium name="US DOE Joint Genome Institute"/>
            <person name="Copeland A."/>
            <person name="Lucas S."/>
            <person name="Lapidus A."/>
            <person name="Barry K."/>
            <person name="Detter J.C."/>
            <person name="Glavina del Rio T."/>
            <person name="Hammon N."/>
            <person name="Israni S."/>
            <person name="Dalin E."/>
            <person name="Tice H."/>
            <person name="Pitluck S."/>
            <person name="Chertkov O."/>
            <person name="Brettin T."/>
            <person name="Bruce D."/>
            <person name="Han C."/>
            <person name="Tapia R."/>
            <person name="Gilna P."/>
            <person name="Schmutz J."/>
            <person name="Larimer F."/>
            <person name="Land M."/>
            <person name="Hauser L."/>
            <person name="Kyrpides N."/>
            <person name="Mikhailova N."/>
            <person name="Richardson P."/>
        </authorList>
    </citation>
    <scope>NUCLEOTIDE SEQUENCE</scope>
    <source>
        <strain evidence="2">BNC1</strain>
    </source>
</reference>
<dbReference type="HOGENOM" id="CLU_005045_1_0_5"/>
<dbReference type="PANTHER" id="PTHR10357">
    <property type="entry name" value="ALPHA-AMYLASE FAMILY MEMBER"/>
    <property type="match status" value="1"/>
</dbReference>
<dbReference type="Gene3D" id="1.10.10.470">
    <property type="entry name" value="Maltooligosyl trehalose synthase, domain 4"/>
    <property type="match status" value="1"/>
</dbReference>
<dbReference type="InterPro" id="IPR017853">
    <property type="entry name" value="GH"/>
</dbReference>
<dbReference type="CAZy" id="GH13">
    <property type="family name" value="Glycoside Hydrolase Family 13"/>
</dbReference>
<sequence>MTIPCATYRLQFREGMTFERAAEIVPYLAELGVSHVYASPIFTAASGSTHGYDVADHQELDPVLGGVEGFALLAKALKEHGLGLLLDIVPNHMAVSTVNPWWRDVLKHGPESRFASHFDINWQAPKLLLPVLGEPYGEALREGKLVLRMDEETGEPVFGYYDLSLPLSPETLSLLLQDGDAGDAEALALTLQKANEDKDLLHRVHEAQSWRLAYWRLAREALTYRRFFEIADLIGVRVEDPAVFADVHKLPLRLVKEGIVDGLRIDHIDGLADPKGYLAALRKASGLEYVLVEKILGPDEDLRPEWRCAGTTGYEVARLITALQVEPSQREAMDKGWSRFTGNDAQFSSQVLAAKRRILTVNLAGELDGLVRLAEAIAIEDIATRDFGRDALRLAIVELASAMPVYRTYIDKDGASEEDRALMEKAVSRVERGREVEDDRVIAFIASLLLDPTKGSKMRAEFITRFQQTTGPLMAKAVEDTVFYRFNRLIALNEVGAEPDEFGLGPETFHDAMTKRAESWPHALSATATHDTKRGEDARARLAVISEMPQEWAAAVSRWHEAAEELRIELPRGAAPTPGTEWLLYQALAGAWPADLSLQDEEGLQELAERLVAFMTKALREAKRQTSWTDQNEPYETAVENYVRGIFAPERRSFLREVRAIVAVIEPAGIVNSLAQLVMKLTLPGVPDIYQGCELLDYSMVDPDNRRPVDFELRRMLLHEVRDMPAAEAMDRWREGLPKLWLLHRLLRLRRAHADIFNHGGYEPVEIAGDENMHAIAYARVLEGRRVVVAVPRIVLRHCEPGRSSWISSAFGRTMLQLPATSSGHYRTLTGQALDKLELPLSMLWDELPVAVLEST</sequence>
<dbReference type="InterPro" id="IPR012767">
    <property type="entry name" value="Trehalose_TreY"/>
</dbReference>
<dbReference type="OrthoDB" id="9761577at2"/>
<dbReference type="Gene3D" id="1.10.150.200">
    <property type="entry name" value="Maltooligosyl trehalose synthase, domain 3"/>
    <property type="match status" value="1"/>
</dbReference>
<dbReference type="GO" id="GO:0047470">
    <property type="term" value="F:(1,4)-alpha-D-glucan 1-alpha-D-glucosylmutase activity"/>
    <property type="evidence" value="ECO:0007669"/>
    <property type="project" value="UniProtKB-EC"/>
</dbReference>
<organism evidence="2">
    <name type="scientific">Chelativorans sp. (strain BNC1)</name>
    <dbReference type="NCBI Taxonomy" id="266779"/>
    <lineage>
        <taxon>Bacteria</taxon>
        <taxon>Pseudomonadati</taxon>
        <taxon>Pseudomonadota</taxon>
        <taxon>Alphaproteobacteria</taxon>
        <taxon>Hyphomicrobiales</taxon>
        <taxon>Phyllobacteriaceae</taxon>
        <taxon>Chelativorans</taxon>
    </lineage>
</organism>
<evidence type="ECO:0000259" key="1">
    <source>
        <dbReference type="SMART" id="SM00642"/>
    </source>
</evidence>
<dbReference type="KEGG" id="mes:Meso_2673"/>
<dbReference type="STRING" id="266779.Meso_2673"/>
<accession>Q11EX5</accession>
<dbReference type="InterPro" id="IPR013797">
    <property type="entry name" value="Maltooligo_trehalose_synth_4"/>
</dbReference>
<feature type="domain" description="Glycosyl hydrolase family 13 catalytic" evidence="1">
    <location>
        <begin position="5"/>
        <end position="595"/>
    </location>
</feature>
<dbReference type="NCBIfam" id="TIGR02401">
    <property type="entry name" value="trehalose_TreY"/>
    <property type="match status" value="1"/>
</dbReference>
<dbReference type="PANTHER" id="PTHR10357:SF216">
    <property type="entry name" value="MALTOOLIGOSYL TREHALOSE SYNTHASE-RELATED"/>
    <property type="match status" value="1"/>
</dbReference>
<name>Q11EX5_CHESB</name>
<proteinExistence type="predicted"/>
<dbReference type="Gene3D" id="3.20.20.80">
    <property type="entry name" value="Glycosidases"/>
    <property type="match status" value="1"/>
</dbReference>
<keyword evidence="2" id="KW-0413">Isomerase</keyword>
<dbReference type="GO" id="GO:0005992">
    <property type="term" value="P:trehalose biosynthetic process"/>
    <property type="evidence" value="ECO:0007669"/>
    <property type="project" value="TreeGrafter"/>
</dbReference>
<evidence type="ECO:0000313" key="2">
    <source>
        <dbReference type="EMBL" id="ABG64050.1"/>
    </source>
</evidence>
<dbReference type="eggNOG" id="COG3280">
    <property type="taxonomic scope" value="Bacteria"/>
</dbReference>
<dbReference type="InterPro" id="IPR006047">
    <property type="entry name" value="GH13_cat_dom"/>
</dbReference>
<dbReference type="SMART" id="SM00642">
    <property type="entry name" value="Aamy"/>
    <property type="match status" value="1"/>
</dbReference>
<protein>
    <submittedName>
        <fullName evidence="2">Maltooligosyl trehalose synthase</fullName>
        <ecNumber evidence="2">5.4.99.15</ecNumber>
    </submittedName>
</protein>
<dbReference type="EMBL" id="CP000390">
    <property type="protein sequence ID" value="ABG64050.1"/>
    <property type="molecule type" value="Genomic_DNA"/>
</dbReference>
<dbReference type="EC" id="5.4.99.15" evidence="2"/>